<dbReference type="EMBL" id="JAGPXC010000001">
    <property type="protein sequence ID" value="KAH6660416.1"/>
    <property type="molecule type" value="Genomic_DNA"/>
</dbReference>
<proteinExistence type="predicted"/>
<feature type="compositionally biased region" description="Acidic residues" evidence="1">
    <location>
        <begin position="9"/>
        <end position="19"/>
    </location>
</feature>
<dbReference type="PANTHER" id="PTHR20923:SF1">
    <property type="entry name" value="G PATCH DOMAIN AND ANKYRIN REPEAT-CONTAINING PROTEIN 1"/>
    <property type="match status" value="1"/>
</dbReference>
<dbReference type="RefSeq" id="XP_045964547.1">
    <property type="nucleotide sequence ID" value="XM_046099254.1"/>
</dbReference>
<organism evidence="3 4">
    <name type="scientific">Truncatella angustata</name>
    <dbReference type="NCBI Taxonomy" id="152316"/>
    <lineage>
        <taxon>Eukaryota</taxon>
        <taxon>Fungi</taxon>
        <taxon>Dikarya</taxon>
        <taxon>Ascomycota</taxon>
        <taxon>Pezizomycotina</taxon>
        <taxon>Sordariomycetes</taxon>
        <taxon>Xylariomycetidae</taxon>
        <taxon>Amphisphaeriales</taxon>
        <taxon>Sporocadaceae</taxon>
        <taxon>Truncatella</taxon>
    </lineage>
</organism>
<dbReference type="InterPro" id="IPR000467">
    <property type="entry name" value="G_patch_dom"/>
</dbReference>
<dbReference type="GeneID" id="70128146"/>
<dbReference type="OrthoDB" id="20282at2759"/>
<dbReference type="InterPro" id="IPR039146">
    <property type="entry name" value="GPANK1"/>
</dbReference>
<keyword evidence="4" id="KW-1185">Reference proteome</keyword>
<feature type="region of interest" description="Disordered" evidence="1">
    <location>
        <begin position="142"/>
        <end position="165"/>
    </location>
</feature>
<comment type="caution">
    <text evidence="3">The sequence shown here is derived from an EMBL/GenBank/DDBJ whole genome shotgun (WGS) entry which is preliminary data.</text>
</comment>
<feature type="domain" description="G-patch" evidence="2">
    <location>
        <begin position="132"/>
        <end position="180"/>
    </location>
</feature>
<protein>
    <recommendedName>
        <fullName evidence="2">G-patch domain-containing protein</fullName>
    </recommendedName>
</protein>
<dbReference type="PANTHER" id="PTHR20923">
    <property type="entry name" value="BAT4 PROTEIN-RELATED"/>
    <property type="match status" value="1"/>
</dbReference>
<accession>A0A9P8UXM0</accession>
<dbReference type="SMART" id="SM00443">
    <property type="entry name" value="G_patch"/>
    <property type="match status" value="1"/>
</dbReference>
<feature type="region of interest" description="Disordered" evidence="1">
    <location>
        <begin position="1"/>
        <end position="27"/>
    </location>
</feature>
<name>A0A9P8UXM0_9PEZI</name>
<dbReference type="GO" id="GO:0003676">
    <property type="term" value="F:nucleic acid binding"/>
    <property type="evidence" value="ECO:0007669"/>
    <property type="project" value="InterPro"/>
</dbReference>
<reference evidence="3" key="1">
    <citation type="journal article" date="2021" name="Nat. Commun.">
        <title>Genetic determinants of endophytism in the Arabidopsis root mycobiome.</title>
        <authorList>
            <person name="Mesny F."/>
            <person name="Miyauchi S."/>
            <person name="Thiergart T."/>
            <person name="Pickel B."/>
            <person name="Atanasova L."/>
            <person name="Karlsson M."/>
            <person name="Huettel B."/>
            <person name="Barry K.W."/>
            <person name="Haridas S."/>
            <person name="Chen C."/>
            <person name="Bauer D."/>
            <person name="Andreopoulos W."/>
            <person name="Pangilinan J."/>
            <person name="LaButti K."/>
            <person name="Riley R."/>
            <person name="Lipzen A."/>
            <person name="Clum A."/>
            <person name="Drula E."/>
            <person name="Henrissat B."/>
            <person name="Kohler A."/>
            <person name="Grigoriev I.V."/>
            <person name="Martin F.M."/>
            <person name="Hacquard S."/>
        </authorList>
    </citation>
    <scope>NUCLEOTIDE SEQUENCE</scope>
    <source>
        <strain evidence="3">MPI-SDFR-AT-0073</strain>
    </source>
</reference>
<evidence type="ECO:0000313" key="4">
    <source>
        <dbReference type="Proteomes" id="UP000758603"/>
    </source>
</evidence>
<evidence type="ECO:0000259" key="2">
    <source>
        <dbReference type="PROSITE" id="PS50174"/>
    </source>
</evidence>
<sequence length="230" mass="25210">MASGHRYNEEDEDEDEDEESPLHSQRTFGAGLYRKPIAFLPAQAAGLTTASEKPASSPSAADLYLGIVFSQTEESEATTSHSVPPRICEVCELPIGDEGVGTSAKPHARRHEATLAHQVCLPHSHPPSALDRSRMGLSVLQSQGWDPDSRKGLGSAQQGLQHPIKAREKRGKLGVGVEVPKNLEVYRKEKPQKLDAGKVRKMAAEDKKRREKLHRQFYGNVDVEKYLGGG</sequence>
<dbReference type="AlphaFoldDB" id="A0A9P8UXM0"/>
<dbReference type="PROSITE" id="PS50174">
    <property type="entry name" value="G_PATCH"/>
    <property type="match status" value="1"/>
</dbReference>
<gene>
    <name evidence="3" type="ORF">BKA67DRAFT_530510</name>
</gene>
<dbReference type="Pfam" id="PF01585">
    <property type="entry name" value="G-patch"/>
    <property type="match status" value="1"/>
</dbReference>
<dbReference type="Proteomes" id="UP000758603">
    <property type="component" value="Unassembled WGS sequence"/>
</dbReference>
<evidence type="ECO:0000256" key="1">
    <source>
        <dbReference type="SAM" id="MobiDB-lite"/>
    </source>
</evidence>
<evidence type="ECO:0000313" key="3">
    <source>
        <dbReference type="EMBL" id="KAH6660416.1"/>
    </source>
</evidence>